<feature type="domain" description="OCRE" evidence="2">
    <location>
        <begin position="366"/>
        <end position="402"/>
    </location>
</feature>
<accession>A0A6I9S9H7</accession>
<feature type="region of interest" description="Disordered" evidence="1">
    <location>
        <begin position="282"/>
        <end position="356"/>
    </location>
</feature>
<feature type="compositionally biased region" description="Polar residues" evidence="1">
    <location>
        <begin position="333"/>
        <end position="355"/>
    </location>
</feature>
<evidence type="ECO:0000313" key="4">
    <source>
        <dbReference type="RefSeq" id="XP_010939638.1"/>
    </source>
</evidence>
<dbReference type="PANTHER" id="PTHR13138:SF3">
    <property type="entry name" value="CD2 ANTIGEN CYTOPLASMIC TAIL-BINDING PROTEIN 2"/>
    <property type="match status" value="1"/>
</dbReference>
<protein>
    <submittedName>
        <fullName evidence="4">LIN1-like protein isoform X1</fullName>
    </submittedName>
</protein>
<evidence type="ECO:0000313" key="3">
    <source>
        <dbReference type="Proteomes" id="UP000504607"/>
    </source>
</evidence>
<dbReference type="PANTHER" id="PTHR13138">
    <property type="entry name" value="PROTEIN LIN1"/>
    <property type="match status" value="1"/>
</dbReference>
<proteinExistence type="predicted"/>
<dbReference type="AlphaFoldDB" id="A0A6I9S9H7"/>
<gene>
    <name evidence="4" type="primary">LOC105058412</name>
</gene>
<feature type="compositionally biased region" description="Basic and acidic residues" evidence="1">
    <location>
        <begin position="72"/>
        <end position="83"/>
    </location>
</feature>
<dbReference type="OrthoDB" id="331341at2759"/>
<dbReference type="InterPro" id="IPR039905">
    <property type="entry name" value="CD2BP2/Lin1"/>
</dbReference>
<reference evidence="4" key="1">
    <citation type="submission" date="2025-08" db="UniProtKB">
        <authorList>
            <consortium name="RefSeq"/>
        </authorList>
    </citation>
    <scope>IDENTIFICATION</scope>
</reference>
<evidence type="ECO:0000256" key="1">
    <source>
        <dbReference type="SAM" id="MobiDB-lite"/>
    </source>
</evidence>
<dbReference type="Pfam" id="PF17780">
    <property type="entry name" value="OCRE"/>
    <property type="match status" value="1"/>
</dbReference>
<dbReference type="RefSeq" id="XP_010939638.1">
    <property type="nucleotide sequence ID" value="XM_010941336.3"/>
</dbReference>
<feature type="compositionally biased region" description="Basic residues" evidence="1">
    <location>
        <begin position="26"/>
        <end position="37"/>
    </location>
</feature>
<sequence>MEEKGQSSRPKRPLPDDETDPSPPQRRVRFPKGKKAKKGNDLSLGGDGDEEDFQLRLAPQLAAKERAKRRNQLREEELFRDQADITSAEVHYEDNSNFEEDGIRIEPFNLKQEREEGYFDESGNFVEYASQHEIKDAWLDNVEVDGRFAEKHQEKVTAEEDYQDLSSEDIGKIKRNIANLLQPGETIIQALKRLKGTSSGGKMSAAVKHMFDQLTEDAMKLMENGEYNVYHEEREIFQREAEGYERLARAKNSTLGSADIGNSNAKNREDIFSDGMGHGTHNSLIWDMEPGPSEANASTLQVSSNDVGDKFDMFADDDENGDENLRSDGSAVGSGSTSEPVLQPTSGSLDSNGLDSQEAADGGLRSDYVYDPSSGYYYSSSLGYYYDPASGLYCCAASGTWTACCKGGGRLWILGWILHISTLANSNNSKVKLPFQILCSLFSTLSGKLRVNFPGQT</sequence>
<feature type="compositionally biased region" description="Polar residues" evidence="1">
    <location>
        <begin position="295"/>
        <end position="306"/>
    </location>
</feature>
<dbReference type="InterPro" id="IPR041591">
    <property type="entry name" value="OCRE"/>
</dbReference>
<dbReference type="Proteomes" id="UP000504607">
    <property type="component" value="Chromosome 15"/>
</dbReference>
<name>A0A6I9S9H7_ELAGV</name>
<feature type="region of interest" description="Disordered" evidence="1">
    <location>
        <begin position="1"/>
        <end position="52"/>
    </location>
</feature>
<dbReference type="InParanoid" id="A0A6I9S9H7"/>
<organism evidence="3 4">
    <name type="scientific">Elaeis guineensis var. tenera</name>
    <name type="common">Oil palm</name>
    <dbReference type="NCBI Taxonomy" id="51953"/>
    <lineage>
        <taxon>Eukaryota</taxon>
        <taxon>Viridiplantae</taxon>
        <taxon>Streptophyta</taxon>
        <taxon>Embryophyta</taxon>
        <taxon>Tracheophyta</taxon>
        <taxon>Spermatophyta</taxon>
        <taxon>Magnoliopsida</taxon>
        <taxon>Liliopsida</taxon>
        <taxon>Arecaceae</taxon>
        <taxon>Arecoideae</taxon>
        <taxon>Cocoseae</taxon>
        <taxon>Elaeidinae</taxon>
        <taxon>Elaeis</taxon>
    </lineage>
</organism>
<keyword evidence="3" id="KW-1185">Reference proteome</keyword>
<feature type="region of interest" description="Disordered" evidence="1">
    <location>
        <begin position="65"/>
        <end position="85"/>
    </location>
</feature>
<evidence type="ECO:0000259" key="2">
    <source>
        <dbReference type="Pfam" id="PF17780"/>
    </source>
</evidence>
<dbReference type="GO" id="GO:0005682">
    <property type="term" value="C:U5 snRNP"/>
    <property type="evidence" value="ECO:0007669"/>
    <property type="project" value="InterPro"/>
</dbReference>